<evidence type="ECO:0000313" key="15">
    <source>
        <dbReference type="Proteomes" id="UP001491310"/>
    </source>
</evidence>
<evidence type="ECO:0000256" key="10">
    <source>
        <dbReference type="ARBA" id="ARBA00023329"/>
    </source>
</evidence>
<dbReference type="Proteomes" id="UP001491310">
    <property type="component" value="Unassembled WGS sequence"/>
</dbReference>
<keyword evidence="9 12" id="KW-0472">Membrane</keyword>
<name>A0ABR2YHK5_9CHLO</name>
<protein>
    <recommendedName>
        <fullName evidence="12">Coatomer subunit zeta</fullName>
    </recommendedName>
</protein>
<evidence type="ECO:0000313" key="14">
    <source>
        <dbReference type="EMBL" id="KAK9905514.1"/>
    </source>
</evidence>
<keyword evidence="10 12" id="KW-0968">Cytoplasmic vesicle</keyword>
<feature type="domain" description="AP complex mu/sigma subunit" evidence="13">
    <location>
        <begin position="12"/>
        <end position="153"/>
    </location>
</feature>
<dbReference type="PANTHER" id="PTHR11043:SF0">
    <property type="entry name" value="COATOMER SUBUNIT ZETA"/>
    <property type="match status" value="1"/>
</dbReference>
<keyword evidence="15" id="KW-1185">Reference proteome</keyword>
<dbReference type="CDD" id="cd14829">
    <property type="entry name" value="Zeta-COP"/>
    <property type="match status" value="1"/>
</dbReference>
<evidence type="ECO:0000256" key="3">
    <source>
        <dbReference type="ARBA" id="ARBA00011775"/>
    </source>
</evidence>
<dbReference type="SUPFAM" id="SSF64356">
    <property type="entry name" value="SNARE-like"/>
    <property type="match status" value="1"/>
</dbReference>
<evidence type="ECO:0000256" key="9">
    <source>
        <dbReference type="ARBA" id="ARBA00023136"/>
    </source>
</evidence>
<evidence type="ECO:0000256" key="2">
    <source>
        <dbReference type="ARBA" id="ARBA00006972"/>
    </source>
</evidence>
<evidence type="ECO:0000256" key="5">
    <source>
        <dbReference type="ARBA" id="ARBA00022490"/>
    </source>
</evidence>
<evidence type="ECO:0000259" key="13">
    <source>
        <dbReference type="Pfam" id="PF01217"/>
    </source>
</evidence>
<keyword evidence="5 12" id="KW-0963">Cytoplasm</keyword>
<comment type="caution">
    <text evidence="14">The sequence shown here is derived from an EMBL/GenBank/DDBJ whole genome shotgun (WGS) entry which is preliminary data.</text>
</comment>
<keyword evidence="6 12" id="KW-0931">ER-Golgi transport</keyword>
<dbReference type="EMBL" id="JALJOT010000011">
    <property type="protein sequence ID" value="KAK9905514.1"/>
    <property type="molecule type" value="Genomic_DNA"/>
</dbReference>
<keyword evidence="7 12" id="KW-0653">Protein transport</keyword>
<comment type="similarity">
    <text evidence="2 12">Belongs to the adaptor complexes small subunit family.</text>
</comment>
<evidence type="ECO:0000256" key="8">
    <source>
        <dbReference type="ARBA" id="ARBA00023034"/>
    </source>
</evidence>
<comment type="function">
    <text evidence="11">The coatomer is a cytosolic protein complex that binds to dilysine motifs and reversibly associates with Golgi non-clathrin-coated vesicles, which further mediate biosynthetic protein transport from the ER, via the Golgi up to the trans Golgi network. Coatomer complex is required for budding from Golgi membranes, and is essential for the retrograde Golgi-to-ER transport of dilysine-tagged proteins. The zeta subunit may be involved in regulating the coat assembly and, hence, the rate of biosynthetic protein transport due to its association-dissociation properties with the coatomer complex.</text>
</comment>
<sequence>MADIVDPTVPVVKNMLLLDSEGKRIAVKYYGSDWPTVNAQATYEKSVFAKTNRTLARGEAEITMFDDVIVVYKFIGDLMFFVTGSQDENELILCQVLQGFYESISLLLRSAVEKKTVLENLDLVLLVMDETVDGGLILETDPATIAGRVAMRGPDDNLSLTEQTFSRALATAKEQLARSLLK</sequence>
<keyword evidence="8 12" id="KW-0333">Golgi apparatus</keyword>
<reference evidence="14 15" key="1">
    <citation type="journal article" date="2024" name="Nat. Commun.">
        <title>Phylogenomics reveals the evolutionary origins of lichenization in chlorophyte algae.</title>
        <authorList>
            <person name="Puginier C."/>
            <person name="Libourel C."/>
            <person name="Otte J."/>
            <person name="Skaloud P."/>
            <person name="Haon M."/>
            <person name="Grisel S."/>
            <person name="Petersen M."/>
            <person name="Berrin J.G."/>
            <person name="Delaux P.M."/>
            <person name="Dal Grande F."/>
            <person name="Keller J."/>
        </authorList>
    </citation>
    <scope>NUCLEOTIDE SEQUENCE [LARGE SCALE GENOMIC DNA]</scope>
    <source>
        <strain evidence="14 15">SAG 216-7</strain>
    </source>
</reference>
<evidence type="ECO:0000256" key="4">
    <source>
        <dbReference type="ARBA" id="ARBA00022448"/>
    </source>
</evidence>
<dbReference type="InterPro" id="IPR011012">
    <property type="entry name" value="Longin-like_dom_sf"/>
</dbReference>
<dbReference type="InterPro" id="IPR039652">
    <property type="entry name" value="Coatomer_zeta"/>
</dbReference>
<proteinExistence type="inferred from homology"/>
<evidence type="ECO:0000256" key="6">
    <source>
        <dbReference type="ARBA" id="ARBA00022892"/>
    </source>
</evidence>
<dbReference type="PANTHER" id="PTHR11043">
    <property type="entry name" value="ZETA-COAT PROTEIN"/>
    <property type="match status" value="1"/>
</dbReference>
<evidence type="ECO:0000256" key="12">
    <source>
        <dbReference type="RuleBase" id="RU366053"/>
    </source>
</evidence>
<evidence type="ECO:0000256" key="1">
    <source>
        <dbReference type="ARBA" id="ARBA00004255"/>
    </source>
</evidence>
<gene>
    <name evidence="14" type="ORF">WJX75_001306</name>
</gene>
<organism evidence="14 15">
    <name type="scientific">Coccomyxa subellipsoidea</name>
    <dbReference type="NCBI Taxonomy" id="248742"/>
    <lineage>
        <taxon>Eukaryota</taxon>
        <taxon>Viridiplantae</taxon>
        <taxon>Chlorophyta</taxon>
        <taxon>core chlorophytes</taxon>
        <taxon>Trebouxiophyceae</taxon>
        <taxon>Trebouxiophyceae incertae sedis</taxon>
        <taxon>Coccomyxaceae</taxon>
        <taxon>Coccomyxa</taxon>
    </lineage>
</organism>
<evidence type="ECO:0000256" key="11">
    <source>
        <dbReference type="ARBA" id="ARBA00045555"/>
    </source>
</evidence>
<keyword evidence="4 12" id="KW-0813">Transport</keyword>
<dbReference type="InterPro" id="IPR022775">
    <property type="entry name" value="AP_mu_sigma_su"/>
</dbReference>
<accession>A0ABR2YHK5</accession>
<evidence type="ECO:0000256" key="7">
    <source>
        <dbReference type="ARBA" id="ARBA00022927"/>
    </source>
</evidence>
<comment type="subcellular location">
    <subcellularLocation>
        <location evidence="12">Cytoplasm</location>
    </subcellularLocation>
    <subcellularLocation>
        <location evidence="1 12">Golgi apparatus membrane</location>
        <topology evidence="1 12">Peripheral membrane protein</topology>
        <orientation evidence="1 12">Cytoplasmic side</orientation>
    </subcellularLocation>
    <subcellularLocation>
        <location evidence="12">Cytoplasmic vesicle</location>
        <location evidence="12">COPI-coated vesicle membrane</location>
        <topology evidence="12">Peripheral membrane protein</topology>
        <orientation evidence="12">Cytoplasmic side</orientation>
    </subcellularLocation>
</comment>
<dbReference type="Pfam" id="PF01217">
    <property type="entry name" value="Clat_adaptor_s"/>
    <property type="match status" value="1"/>
</dbReference>
<dbReference type="Gene3D" id="3.30.450.60">
    <property type="match status" value="1"/>
</dbReference>
<comment type="subunit">
    <text evidence="3 12">Oligomeric complex that consists of at least the alpha, beta, beta', gamma, delta, epsilon and zeta subunits.</text>
</comment>